<dbReference type="AlphaFoldDB" id="A0A6A6WMZ6"/>
<name>A0A6A6WMZ6_9PEZI</name>
<dbReference type="GO" id="GO:0016787">
    <property type="term" value="F:hydrolase activity"/>
    <property type="evidence" value="ECO:0007669"/>
    <property type="project" value="UniProtKB-KW"/>
</dbReference>
<accession>A0A6A6WMZ6</accession>
<feature type="transmembrane region" description="Helical" evidence="2">
    <location>
        <begin position="12"/>
        <end position="33"/>
    </location>
</feature>
<reference evidence="4" key="1">
    <citation type="journal article" date="2020" name="Stud. Mycol.">
        <title>101 Dothideomycetes genomes: a test case for predicting lifestyles and emergence of pathogens.</title>
        <authorList>
            <person name="Haridas S."/>
            <person name="Albert R."/>
            <person name="Binder M."/>
            <person name="Bloem J."/>
            <person name="Labutti K."/>
            <person name="Salamov A."/>
            <person name="Andreopoulos B."/>
            <person name="Baker S."/>
            <person name="Barry K."/>
            <person name="Bills G."/>
            <person name="Bluhm B."/>
            <person name="Cannon C."/>
            <person name="Castanera R."/>
            <person name="Culley D."/>
            <person name="Daum C."/>
            <person name="Ezra D."/>
            <person name="Gonzalez J."/>
            <person name="Henrissat B."/>
            <person name="Kuo A."/>
            <person name="Liang C."/>
            <person name="Lipzen A."/>
            <person name="Lutzoni F."/>
            <person name="Magnuson J."/>
            <person name="Mondo S."/>
            <person name="Nolan M."/>
            <person name="Ohm R."/>
            <person name="Pangilinan J."/>
            <person name="Park H.-J."/>
            <person name="Ramirez L."/>
            <person name="Alfaro M."/>
            <person name="Sun H."/>
            <person name="Tritt A."/>
            <person name="Yoshinaga Y."/>
            <person name="Zwiers L.-H."/>
            <person name="Turgeon B."/>
            <person name="Goodwin S."/>
            <person name="Spatafora J."/>
            <person name="Crous P."/>
            <person name="Grigoriev I."/>
        </authorList>
    </citation>
    <scope>NUCLEOTIDE SEQUENCE</scope>
    <source>
        <strain evidence="4">CBS 121739</strain>
    </source>
</reference>
<evidence type="ECO:0000256" key="2">
    <source>
        <dbReference type="SAM" id="Phobius"/>
    </source>
</evidence>
<keyword evidence="2" id="KW-0812">Transmembrane</keyword>
<keyword evidence="2" id="KW-0472">Membrane</keyword>
<dbReference type="Proteomes" id="UP000799437">
    <property type="component" value="Unassembled WGS sequence"/>
</dbReference>
<dbReference type="InterPro" id="IPR013094">
    <property type="entry name" value="AB_hydrolase_3"/>
</dbReference>
<keyword evidence="1 4" id="KW-0378">Hydrolase</keyword>
<dbReference type="InterPro" id="IPR050300">
    <property type="entry name" value="GDXG_lipolytic_enzyme"/>
</dbReference>
<dbReference type="RefSeq" id="XP_033605969.1">
    <property type="nucleotide sequence ID" value="XM_033745158.1"/>
</dbReference>
<keyword evidence="2" id="KW-1133">Transmembrane helix</keyword>
<dbReference type="PANTHER" id="PTHR48081:SF31">
    <property type="entry name" value="STERYL ACETYL HYDROLASE MUG81-RELATED"/>
    <property type="match status" value="1"/>
</dbReference>
<protein>
    <submittedName>
        <fullName evidence="4">Alpha/beta-hydrolase</fullName>
    </submittedName>
</protein>
<gene>
    <name evidence="4" type="ORF">EJ05DRAFT_482312</name>
</gene>
<dbReference type="OrthoDB" id="2152029at2759"/>
<dbReference type="EMBL" id="ML996565">
    <property type="protein sequence ID" value="KAF2763518.1"/>
    <property type="molecule type" value="Genomic_DNA"/>
</dbReference>
<feature type="domain" description="Alpha/beta hydrolase fold-3" evidence="3">
    <location>
        <begin position="152"/>
        <end position="339"/>
    </location>
</feature>
<evidence type="ECO:0000259" key="3">
    <source>
        <dbReference type="Pfam" id="PF07859"/>
    </source>
</evidence>
<dbReference type="GeneID" id="54486212"/>
<evidence type="ECO:0000313" key="4">
    <source>
        <dbReference type="EMBL" id="KAF2763518.1"/>
    </source>
</evidence>
<proteinExistence type="predicted"/>
<evidence type="ECO:0000313" key="5">
    <source>
        <dbReference type="Proteomes" id="UP000799437"/>
    </source>
</evidence>
<sequence>MKTSQPRLSIRGAIGLGYAAVCAIVTGLSYATWIPFENVSRRPKSTYKYIMFGLGRAFMRNLSREHEVWAMPTTDSAYETWCKKNAIVPRSDVLPDGTKAHWLGSKDADTVMLFFPGGGYNHPMTTEHVSFLNEHLTQINAKAPSPSRPILSVLILSYSLAPEHPYPRQLIQATDILHHTLSILELPPSRLILCGDSAGGGLIFCLLSHLLHPHPSNCVPRPPKLNVPFKGVALLSPWVNLATTSDSMRRNARKDGIEDISLARWGDAFLGGKERDAWNCPSVAESGWWKSLSAIARNVFIVVGGDEVMLDDINDMSAVLESECGDIIQSVVIPDECHNSPLVEKQFLRFDDVAMDTEYQMWLERLLWT</sequence>
<keyword evidence="5" id="KW-1185">Reference proteome</keyword>
<organism evidence="4 5">
    <name type="scientific">Pseudovirgaria hyperparasitica</name>
    <dbReference type="NCBI Taxonomy" id="470096"/>
    <lineage>
        <taxon>Eukaryota</taxon>
        <taxon>Fungi</taxon>
        <taxon>Dikarya</taxon>
        <taxon>Ascomycota</taxon>
        <taxon>Pezizomycotina</taxon>
        <taxon>Dothideomycetes</taxon>
        <taxon>Dothideomycetes incertae sedis</taxon>
        <taxon>Acrospermales</taxon>
        <taxon>Acrospermaceae</taxon>
        <taxon>Pseudovirgaria</taxon>
    </lineage>
</organism>
<dbReference type="InterPro" id="IPR029058">
    <property type="entry name" value="AB_hydrolase_fold"/>
</dbReference>
<dbReference type="Gene3D" id="3.40.50.1820">
    <property type="entry name" value="alpha/beta hydrolase"/>
    <property type="match status" value="1"/>
</dbReference>
<dbReference type="PANTHER" id="PTHR48081">
    <property type="entry name" value="AB HYDROLASE SUPERFAMILY PROTEIN C4A8.06C"/>
    <property type="match status" value="1"/>
</dbReference>
<evidence type="ECO:0000256" key="1">
    <source>
        <dbReference type="ARBA" id="ARBA00022801"/>
    </source>
</evidence>
<dbReference type="Pfam" id="PF07859">
    <property type="entry name" value="Abhydrolase_3"/>
    <property type="match status" value="1"/>
</dbReference>
<dbReference type="SUPFAM" id="SSF53474">
    <property type="entry name" value="alpha/beta-Hydrolases"/>
    <property type="match status" value="1"/>
</dbReference>